<evidence type="ECO:0000256" key="5">
    <source>
        <dbReference type="HAMAP-Rule" id="MF_01107"/>
    </source>
</evidence>
<evidence type="ECO:0000313" key="6">
    <source>
        <dbReference type="EMBL" id="RZN64157.1"/>
    </source>
</evidence>
<protein>
    <recommendedName>
        <fullName evidence="5">Acetylornithine aminotransferase</fullName>
        <shortName evidence="5">ACOAT</shortName>
        <ecNumber evidence="5">2.6.1.11</ecNumber>
    </recommendedName>
</protein>
<dbReference type="HAMAP" id="MF_01107">
    <property type="entry name" value="ArgD_aminotrans_3"/>
    <property type="match status" value="1"/>
</dbReference>
<comment type="caution">
    <text evidence="6">The sequence shown here is derived from an EMBL/GenBank/DDBJ whole genome shotgun (WGS) entry which is preliminary data.</text>
</comment>
<dbReference type="Pfam" id="PF00202">
    <property type="entry name" value="Aminotran_3"/>
    <property type="match status" value="1"/>
</dbReference>
<comment type="similarity">
    <text evidence="5">Belongs to the class-III pyridoxal-phosphate-dependent aminotransferase family. ArgD subfamily.</text>
</comment>
<dbReference type="InterPro" id="IPR049704">
    <property type="entry name" value="Aminotrans_3_PPA_site"/>
</dbReference>
<keyword evidence="4 5" id="KW-0663">Pyridoxal phosphate</keyword>
<dbReference type="NCBIfam" id="NF002325">
    <property type="entry name" value="PRK01278.1"/>
    <property type="match status" value="1"/>
</dbReference>
<dbReference type="InterPro" id="IPR015422">
    <property type="entry name" value="PyrdxlP-dep_Trfase_small"/>
</dbReference>
<evidence type="ECO:0000256" key="3">
    <source>
        <dbReference type="ARBA" id="ARBA00022679"/>
    </source>
</evidence>
<dbReference type="UniPathway" id="UPA00068">
    <property type="reaction ID" value="UER00109"/>
</dbReference>
<dbReference type="GO" id="GO:0003992">
    <property type="term" value="F:N2-acetyl-L-ornithine:2-oxoglutarate 5-aminotransferase activity"/>
    <property type="evidence" value="ECO:0007669"/>
    <property type="project" value="UniProtKB-UniRule"/>
</dbReference>
<dbReference type="NCBIfam" id="NF002874">
    <property type="entry name" value="PRK03244.1"/>
    <property type="match status" value="1"/>
</dbReference>
<evidence type="ECO:0000256" key="4">
    <source>
        <dbReference type="ARBA" id="ARBA00022898"/>
    </source>
</evidence>
<feature type="modified residue" description="N6-(pyridoxal phosphate)lysine" evidence="5">
    <location>
        <position position="243"/>
    </location>
</feature>
<keyword evidence="3 5" id="KW-0808">Transferase</keyword>
<dbReference type="FunFam" id="3.40.640.10:FF:000004">
    <property type="entry name" value="Acetylornithine aminotransferase"/>
    <property type="match status" value="1"/>
</dbReference>
<dbReference type="InterPro" id="IPR015424">
    <property type="entry name" value="PyrdxlP-dep_Trfase"/>
</dbReference>
<dbReference type="NCBIfam" id="TIGR00707">
    <property type="entry name" value="argD"/>
    <property type="match status" value="1"/>
</dbReference>
<name>A0A520KRW2_METT2</name>
<dbReference type="GO" id="GO:0042802">
    <property type="term" value="F:identical protein binding"/>
    <property type="evidence" value="ECO:0007669"/>
    <property type="project" value="TreeGrafter"/>
</dbReference>
<evidence type="ECO:0000256" key="1">
    <source>
        <dbReference type="ARBA" id="ARBA00022576"/>
    </source>
</evidence>
<feature type="binding site" evidence="5">
    <location>
        <begin position="102"/>
        <end position="103"/>
    </location>
    <ligand>
        <name>pyridoxal 5'-phosphate</name>
        <dbReference type="ChEBI" id="CHEBI:597326"/>
    </ligand>
</feature>
<dbReference type="PANTHER" id="PTHR11986:SF79">
    <property type="entry name" value="ACETYLORNITHINE AMINOTRANSFERASE, MITOCHONDRIAL"/>
    <property type="match status" value="1"/>
</dbReference>
<dbReference type="GO" id="GO:0005737">
    <property type="term" value="C:cytoplasm"/>
    <property type="evidence" value="ECO:0007669"/>
    <property type="project" value="UniProtKB-SubCell"/>
</dbReference>
<accession>A0A520KRW2</accession>
<organism evidence="6 7">
    <name type="scientific">Methanoliparum thermophilum</name>
    <dbReference type="NCBI Taxonomy" id="2491083"/>
    <lineage>
        <taxon>Archaea</taxon>
        <taxon>Methanobacteriati</taxon>
        <taxon>Methanobacteriota</taxon>
        <taxon>Candidatus Methanoliparia</taxon>
        <taxon>Candidatus Methanoliparales</taxon>
        <taxon>Candidatus Methanoliparaceae</taxon>
        <taxon>Candidatus Methanoliparum</taxon>
    </lineage>
</organism>
<comment type="subunit">
    <text evidence="5">Homodimer.</text>
</comment>
<dbReference type="CDD" id="cd00610">
    <property type="entry name" value="OAT_like"/>
    <property type="match status" value="1"/>
</dbReference>
<evidence type="ECO:0000313" key="7">
    <source>
        <dbReference type="Proteomes" id="UP000317158"/>
    </source>
</evidence>
<comment type="catalytic activity">
    <reaction evidence="5">
        <text>N(2)-acetyl-L-ornithine + 2-oxoglutarate = N-acetyl-L-glutamate 5-semialdehyde + L-glutamate</text>
        <dbReference type="Rhea" id="RHEA:18049"/>
        <dbReference type="ChEBI" id="CHEBI:16810"/>
        <dbReference type="ChEBI" id="CHEBI:29123"/>
        <dbReference type="ChEBI" id="CHEBI:29985"/>
        <dbReference type="ChEBI" id="CHEBI:57805"/>
        <dbReference type="EC" id="2.6.1.11"/>
    </reaction>
</comment>
<dbReference type="Proteomes" id="UP000317158">
    <property type="component" value="Unassembled WGS sequence"/>
</dbReference>
<keyword evidence="5" id="KW-0055">Arginine biosynthesis</keyword>
<dbReference type="PROSITE" id="PS00600">
    <property type="entry name" value="AA_TRANSFER_CLASS_3"/>
    <property type="match status" value="1"/>
</dbReference>
<dbReference type="GO" id="GO:0006526">
    <property type="term" value="P:L-arginine biosynthetic process"/>
    <property type="evidence" value="ECO:0007669"/>
    <property type="project" value="UniProtKB-UniRule"/>
</dbReference>
<feature type="binding site" evidence="5">
    <location>
        <position position="271"/>
    </location>
    <ligand>
        <name>pyridoxal 5'-phosphate</name>
        <dbReference type="ChEBI" id="CHEBI:597326"/>
    </ligand>
</feature>
<dbReference type="Gene3D" id="3.90.1150.10">
    <property type="entry name" value="Aspartate Aminotransferase, domain 1"/>
    <property type="match status" value="1"/>
</dbReference>
<dbReference type="EC" id="2.6.1.11" evidence="5"/>
<comment type="subcellular location">
    <subcellularLocation>
        <location evidence="5">Cytoplasm</location>
    </subcellularLocation>
</comment>
<dbReference type="PANTHER" id="PTHR11986">
    <property type="entry name" value="AMINOTRANSFERASE CLASS III"/>
    <property type="match status" value="1"/>
</dbReference>
<dbReference type="Gene3D" id="3.40.640.10">
    <property type="entry name" value="Type I PLP-dependent aspartate aminotransferase-like (Major domain)"/>
    <property type="match status" value="1"/>
</dbReference>
<dbReference type="InterPro" id="IPR015421">
    <property type="entry name" value="PyrdxlP-dep_Trfase_major"/>
</dbReference>
<keyword evidence="2 5" id="KW-0028">Amino-acid biosynthesis</keyword>
<feature type="binding site" evidence="5">
    <location>
        <position position="270"/>
    </location>
    <ligand>
        <name>N(2)-acetyl-L-ornithine</name>
        <dbReference type="ChEBI" id="CHEBI:57805"/>
    </ligand>
</feature>
<keyword evidence="1 5" id="KW-0032">Aminotransferase</keyword>
<gene>
    <name evidence="5" type="primary">argD</name>
    <name evidence="6" type="ORF">EF806_05555</name>
</gene>
<dbReference type="SUPFAM" id="SSF53383">
    <property type="entry name" value="PLP-dependent transferases"/>
    <property type="match status" value="1"/>
</dbReference>
<comment type="miscellaneous">
    <text evidence="5">May also have succinyldiaminopimelate aminotransferase activity, thus carrying out the corresponding step in lysine biosynthesis.</text>
</comment>
<dbReference type="InterPro" id="IPR050103">
    <property type="entry name" value="Class-III_PLP-dep_AT"/>
</dbReference>
<feature type="binding site" evidence="5">
    <location>
        <position position="129"/>
    </location>
    <ligand>
        <name>pyridoxal 5'-phosphate</name>
        <dbReference type="ChEBI" id="CHEBI:597326"/>
    </ligand>
</feature>
<dbReference type="AlphaFoldDB" id="A0A520KRW2"/>
<comment type="cofactor">
    <cofactor evidence="5">
        <name>pyridoxal 5'-phosphate</name>
        <dbReference type="ChEBI" id="CHEBI:597326"/>
    </cofactor>
    <text evidence="5">Binds 1 pyridoxal phosphate per subunit.</text>
</comment>
<dbReference type="EMBL" id="RXIF01000010">
    <property type="protein sequence ID" value="RZN64157.1"/>
    <property type="molecule type" value="Genomic_DNA"/>
</dbReference>
<dbReference type="InterPro" id="IPR005814">
    <property type="entry name" value="Aminotrans_3"/>
</dbReference>
<dbReference type="InterPro" id="IPR004636">
    <property type="entry name" value="AcOrn/SuccOrn_fam"/>
</dbReference>
<proteinExistence type="inferred from homology"/>
<sequence length="381" mass="42046">MDIFERETKYIFHTYDRQPVVIIKGEGSKVWDINGKEYIDCVGGIAVCGVGHRNPFVVKRIKDQLDRLMHISNLYYTDISVDAAEKIAEISGMDKVFFCNSGTEAIEAALKLAIKHTSKNKFIAMKNAFHGRTIGALSVTYKEKFKKPFESFLIDACFVNYGDVSKIEEEIDEDTAAIILEPIQGESGVIVPPDGYLRAVREVCDKNDLLLIVDEVQTGFGRTGRWFAFQHEGIMPDIITMAKGMGGGFPVGAMAAKNDVADFEPGDHGTTFGGNPLACSAVLGVIEAINKDNLIEKSEKDGRYFKEKLIKLKKDVDFIDDVRGKGMMIGLSLNKDANALVSSVLNKGALINATSDKTIRLVPPFVITRDEIDRVVSYIAD</sequence>
<dbReference type="GO" id="GO:0030170">
    <property type="term" value="F:pyridoxal phosphate binding"/>
    <property type="evidence" value="ECO:0007669"/>
    <property type="project" value="InterPro"/>
</dbReference>
<dbReference type="PIRSF" id="PIRSF000521">
    <property type="entry name" value="Transaminase_4ab_Lys_Orn"/>
    <property type="match status" value="1"/>
</dbReference>
<evidence type="ECO:0000256" key="2">
    <source>
        <dbReference type="ARBA" id="ARBA00022605"/>
    </source>
</evidence>
<comment type="pathway">
    <text evidence="5">Amino-acid biosynthesis; L-arginine biosynthesis; N(2)-acetyl-L-ornithine from L-glutamate: step 4/4.</text>
</comment>
<feature type="binding site" evidence="5">
    <location>
        <position position="132"/>
    </location>
    <ligand>
        <name>N(2)-acetyl-L-ornithine</name>
        <dbReference type="ChEBI" id="CHEBI:57805"/>
    </ligand>
</feature>
<reference evidence="6 7" key="1">
    <citation type="journal article" date="2019" name="Nat. Microbiol.">
        <title>Wide diversity of methane and short-chain alkane metabolisms in uncultured archaea.</title>
        <authorList>
            <person name="Borrel G."/>
            <person name="Adam P.S."/>
            <person name="McKay L.J."/>
            <person name="Chen L.X."/>
            <person name="Sierra-Garcia I.N."/>
            <person name="Sieber C.M."/>
            <person name="Letourneur Q."/>
            <person name="Ghozlane A."/>
            <person name="Andersen G.L."/>
            <person name="Li W.J."/>
            <person name="Hallam S.J."/>
            <person name="Muyzer G."/>
            <person name="de Oliveira V.M."/>
            <person name="Inskeep W.P."/>
            <person name="Banfield J.F."/>
            <person name="Gribaldo S."/>
        </authorList>
    </citation>
    <scope>NUCLEOTIDE SEQUENCE [LARGE SCALE GENOMIC DNA]</scope>
    <source>
        <strain evidence="6">NM1a</strain>
    </source>
</reference>
<keyword evidence="5" id="KW-0963">Cytoplasm</keyword>
<feature type="binding site" evidence="5">
    <location>
        <begin position="214"/>
        <end position="217"/>
    </location>
    <ligand>
        <name>pyridoxal 5'-phosphate</name>
        <dbReference type="ChEBI" id="CHEBI:597326"/>
    </ligand>
</feature>